<evidence type="ECO:0000313" key="1">
    <source>
        <dbReference type="EMBL" id="DAF87273.1"/>
    </source>
</evidence>
<proteinExistence type="predicted"/>
<reference evidence="1" key="1">
    <citation type="journal article" date="2021" name="Proc. Natl. Acad. Sci. U.S.A.">
        <title>A Catalog of Tens of Thousands of Viruses from Human Metagenomes Reveals Hidden Associations with Chronic Diseases.</title>
        <authorList>
            <person name="Tisza M.J."/>
            <person name="Buck C.B."/>
        </authorList>
    </citation>
    <scope>NUCLEOTIDE SEQUENCE</scope>
    <source>
        <strain evidence="1">CtDsE1</strain>
    </source>
</reference>
<accession>A0A8S5TYI9</accession>
<sequence>MSIIDTQNGKQIRDAMEVHCGLTARYTKADLSITAQSGQIAAADSNLSESIDADQWTMRKLTDFQGDGFPLDGSCVLLDTATAGSLANGKVGIRSDIGGTLQITVTSTQTIPAVTLAVTSGTGTVTANGVSYQLDRIVVIPVNGKSVTLTITSTDATRRLEIASITPGISMSFSNANLTYCAVNLRADLSMAQPSFPISDIEIRAYWPDDISEAISNIGDDVPIWYYAGYPGDFCTVRKFYLSEPAQMSQNIITIKGEDQSHRLEDAKNTPLQRLDTTANKGRQQLYQFFCNLITGCKIKPVYTEPAPAAAGSVKTGYSLVITDQSPRAHVQNVMNLGHYGSFWPTFVDAGIPRITWSKPAKKWDIYERDCGDVVRTVDRNIAKVTTDAENGLHSTTVRETAWEQLAENITLKKGKPITKTFDDYYWDYKVDYREKNQWTIRQLNKVKWTPSATSVKQKKRVKVKGKWKTKTVWAYKPTLYGKALTVKKDTSSITEVSGRSGSTVQVSPLCYGKVYQGTDWIFPNYQRLFERSNICGAFVWKGDPRMQPRDVAAFHWAEPDSDGNEVVELITIESIALIHEGGGTKATITYRKGVC</sequence>
<organism evidence="1">
    <name type="scientific">Siphoviridae sp. ctDsE1</name>
    <dbReference type="NCBI Taxonomy" id="2825390"/>
    <lineage>
        <taxon>Viruses</taxon>
        <taxon>Duplodnaviria</taxon>
        <taxon>Heunggongvirae</taxon>
        <taxon>Uroviricota</taxon>
        <taxon>Caudoviricetes</taxon>
    </lineage>
</organism>
<dbReference type="EMBL" id="BK015961">
    <property type="protein sequence ID" value="DAF87273.1"/>
    <property type="molecule type" value="Genomic_DNA"/>
</dbReference>
<protein>
    <submittedName>
        <fullName evidence="1">Uncharacterized protein</fullName>
    </submittedName>
</protein>
<name>A0A8S5TYI9_9CAUD</name>